<evidence type="ECO:0000313" key="2">
    <source>
        <dbReference type="EMBL" id="VDD97761.1"/>
    </source>
</evidence>
<proteinExistence type="predicted"/>
<dbReference type="Proteomes" id="UP000274131">
    <property type="component" value="Unassembled WGS sequence"/>
</dbReference>
<sequence>MSQKPNSANSANSSNNTNAVCKPPADAVAAGCIAAAIRRHRRKKHRDSASFEHLVEREKRKRRTTFARFLETFVRKVFDTQEKIGISLNMLFYPKLIIFIHLKVEMP</sequence>
<evidence type="ECO:0000256" key="1">
    <source>
        <dbReference type="SAM" id="MobiDB-lite"/>
    </source>
</evidence>
<evidence type="ECO:0000313" key="3">
    <source>
        <dbReference type="Proteomes" id="UP000274131"/>
    </source>
</evidence>
<reference evidence="2 3" key="2">
    <citation type="submission" date="2018-10" db="EMBL/GenBank/DDBJ databases">
        <authorList>
            <consortium name="Pathogen Informatics"/>
        </authorList>
    </citation>
    <scope>NUCLEOTIDE SEQUENCE [LARGE SCALE GENOMIC DNA]</scope>
</reference>
<accession>A0A0N4VQR6</accession>
<dbReference type="WBParaSite" id="EVEC_0001337001-mRNA-1">
    <property type="protein sequence ID" value="EVEC_0001337001-mRNA-1"/>
    <property type="gene ID" value="EVEC_0001337001"/>
</dbReference>
<protein>
    <submittedName>
        <fullName evidence="2 4">Uncharacterized protein</fullName>
    </submittedName>
</protein>
<name>A0A0N4VQR6_ENTVE</name>
<reference evidence="4" key="1">
    <citation type="submission" date="2017-02" db="UniProtKB">
        <authorList>
            <consortium name="WormBaseParasite"/>
        </authorList>
    </citation>
    <scope>IDENTIFICATION</scope>
</reference>
<evidence type="ECO:0000313" key="4">
    <source>
        <dbReference type="WBParaSite" id="EVEC_0001337001-mRNA-1"/>
    </source>
</evidence>
<organism evidence="4">
    <name type="scientific">Enterobius vermicularis</name>
    <name type="common">Human pinworm</name>
    <dbReference type="NCBI Taxonomy" id="51028"/>
    <lineage>
        <taxon>Eukaryota</taxon>
        <taxon>Metazoa</taxon>
        <taxon>Ecdysozoa</taxon>
        <taxon>Nematoda</taxon>
        <taxon>Chromadorea</taxon>
        <taxon>Rhabditida</taxon>
        <taxon>Spirurina</taxon>
        <taxon>Oxyuridomorpha</taxon>
        <taxon>Oxyuroidea</taxon>
        <taxon>Oxyuridae</taxon>
        <taxon>Enterobius</taxon>
    </lineage>
</organism>
<feature type="region of interest" description="Disordered" evidence="1">
    <location>
        <begin position="1"/>
        <end position="21"/>
    </location>
</feature>
<keyword evidence="3" id="KW-1185">Reference proteome</keyword>
<dbReference type="EMBL" id="UXUI01015012">
    <property type="protein sequence ID" value="VDD97761.1"/>
    <property type="molecule type" value="Genomic_DNA"/>
</dbReference>
<dbReference type="AlphaFoldDB" id="A0A0N4VQR6"/>
<gene>
    <name evidence="2" type="ORF">EVEC_LOCUS12512</name>
</gene>